<sequence>MNRIQGPVNKNPGSKFYFYPTECCEEPKPCKCQEPHQTTFNCANVSGATSIPIINILDSTPVPKTLGTVSIDLECFDKPKVKLSFSALVSFGTAIALGFTLTFRVFKRCGNVPETEIYTFDLFQGVAVAIGSTIPVNFEVCDGDFCGSDCCTYRVSVEGSSLLAAVVGTFNVTNGVLTVLATEHC</sequence>
<dbReference type="Proteomes" id="UP000287969">
    <property type="component" value="Chromosome"/>
</dbReference>
<evidence type="ECO:0000256" key="1">
    <source>
        <dbReference type="SAM" id="Phobius"/>
    </source>
</evidence>
<keyword evidence="3" id="KW-1185">Reference proteome</keyword>
<feature type="transmembrane region" description="Helical" evidence="1">
    <location>
        <begin position="85"/>
        <end position="106"/>
    </location>
</feature>
<dbReference type="KEGG" id="spoa:EQM13_06085"/>
<gene>
    <name evidence="2" type="ORF">EQM13_06085</name>
</gene>
<dbReference type="RefSeq" id="WP_071140810.1">
    <property type="nucleotide sequence ID" value="NZ_CP035282.1"/>
</dbReference>
<keyword evidence="1" id="KW-0812">Transmembrane</keyword>
<evidence type="ECO:0000313" key="3">
    <source>
        <dbReference type="Proteomes" id="UP000287969"/>
    </source>
</evidence>
<dbReference type="OrthoDB" id="1912442at2"/>
<protein>
    <submittedName>
        <fullName evidence="2">DUF4489 domain-containing protein</fullName>
    </submittedName>
</protein>
<dbReference type="AlphaFoldDB" id="A0A410QB14"/>
<keyword evidence="1" id="KW-1133">Transmembrane helix</keyword>
<proteinExistence type="predicted"/>
<evidence type="ECO:0000313" key="2">
    <source>
        <dbReference type="EMBL" id="QAT61186.1"/>
    </source>
</evidence>
<dbReference type="InterPro" id="IPR027972">
    <property type="entry name" value="DUF4489"/>
</dbReference>
<accession>A0A410QB14</accession>
<name>A0A410QB14_9FIRM</name>
<dbReference type="Pfam" id="PF14879">
    <property type="entry name" value="DUF4489"/>
    <property type="match status" value="1"/>
</dbReference>
<dbReference type="EMBL" id="CP035282">
    <property type="protein sequence ID" value="QAT61186.1"/>
    <property type="molecule type" value="Genomic_DNA"/>
</dbReference>
<organism evidence="2 3">
    <name type="scientific">Acidilutibacter cellobiosedens</name>
    <dbReference type="NCBI Taxonomy" id="2507161"/>
    <lineage>
        <taxon>Bacteria</taxon>
        <taxon>Bacillati</taxon>
        <taxon>Bacillota</taxon>
        <taxon>Tissierellia</taxon>
        <taxon>Tissierellales</taxon>
        <taxon>Acidilutibacteraceae</taxon>
        <taxon>Acidilutibacter</taxon>
    </lineage>
</organism>
<reference evidence="3" key="1">
    <citation type="submission" date="2019-01" db="EMBL/GenBank/DDBJ databases">
        <title>Draft genomes of a novel of Sporanaerobacter strains.</title>
        <authorList>
            <person name="Ma S."/>
        </authorList>
    </citation>
    <scope>NUCLEOTIDE SEQUENCE [LARGE SCALE GENOMIC DNA]</scope>
    <source>
        <strain evidence="3">NJN-17</strain>
    </source>
</reference>
<keyword evidence="1" id="KW-0472">Membrane</keyword>